<gene>
    <name evidence="4" type="ORF">PBS001_LOCUS224</name>
    <name evidence="3" type="ORF">PBS003_LOCUS8112</name>
</gene>
<evidence type="ECO:0000313" key="4">
    <source>
        <dbReference type="EMBL" id="CAH0513411.1"/>
    </source>
</evidence>
<accession>A0AAU9L3H9</accession>
<evidence type="ECO:0008006" key="7">
    <source>
        <dbReference type="Google" id="ProtNLM"/>
    </source>
</evidence>
<dbReference type="AlphaFoldDB" id="A0AAU9L3H9"/>
<evidence type="ECO:0000313" key="3">
    <source>
        <dbReference type="EMBL" id="CAH0481506.1"/>
    </source>
</evidence>
<name>A0AAU9L3H9_9STRA</name>
<dbReference type="EMBL" id="CAKKTJ010000329">
    <property type="protein sequence ID" value="CAH0481506.1"/>
    <property type="molecule type" value="Genomic_DNA"/>
</dbReference>
<evidence type="ECO:0000256" key="2">
    <source>
        <dbReference type="SAM" id="MobiDB-lite"/>
    </source>
</evidence>
<dbReference type="Proteomes" id="UP001160483">
    <property type="component" value="Unassembled WGS sequence"/>
</dbReference>
<keyword evidence="5" id="KW-1185">Reference proteome</keyword>
<protein>
    <recommendedName>
        <fullName evidence="7">DUF4048 domain-containing protein</fullName>
    </recommendedName>
</protein>
<dbReference type="Proteomes" id="UP001158986">
    <property type="component" value="Unassembled WGS sequence"/>
</dbReference>
<evidence type="ECO:0000313" key="6">
    <source>
        <dbReference type="Proteomes" id="UP001160483"/>
    </source>
</evidence>
<sequence length="652" mass="73296">MLELELQALKMELQSTLAHLGIVCVSSDNDVKTRHHVDNSSVAVTAEMNDTQRNWNCQQQAQTTSDRNRSITQWNRRRLTKELSAVSARRREIEMQLQREIERERQVQDQNQQQQDKRRSSRKSVWQAAILELKQQRAQILKQIERETVSDVAEAEEREETRQSDVQETEERNRNQIPLPTIPRPLQMVRSNNETQYSIGGVVTLEPLSLSQQTQVSVMTTGVSLHPTVDVCSVATQVRDSHPKVNYRSTPDAINDVFLLQLKFAETMSKLEKSVQIRDQLLQHDRTSCLPKRRTRTQLINETRQAHRRSRHRKQSNRSEASSDLSIMYQENCSDDSFSSSSDSFSSLDSTPHRDHNVRVGYPNFGVLRATTAKTLARSTLGLNGESLTTEEATDRVCTVSGSVTAQSFHGLRENDRNSGIEHTPSDEQGSEVRRTPTTESSAATPTTGSDQKSNSSLSKQVRFGDEAYSTPVLARKFNFDGPSIDEDDYEEKDEEAGSVLSFLGGSSVTSSELNDVSFLRAFERFRRELNATQSSLQLPLARRLFSETNVSTTITATNSAPHAFDSSGEAHACDNTPAFPSLDDLSIEELQMRRRQLCLDIQAESAQLVLNCGGGMQNGTAGSQDAKQTQNCLQKMRDELKAVDLRLKSRV</sequence>
<evidence type="ECO:0000256" key="1">
    <source>
        <dbReference type="SAM" id="Coils"/>
    </source>
</evidence>
<comment type="caution">
    <text evidence="3">The sequence shown here is derived from an EMBL/GenBank/DDBJ whole genome shotgun (WGS) entry which is preliminary data.</text>
</comment>
<feature type="compositionally biased region" description="Low complexity" evidence="2">
    <location>
        <begin position="438"/>
        <end position="448"/>
    </location>
</feature>
<feature type="region of interest" description="Disordered" evidence="2">
    <location>
        <begin position="408"/>
        <end position="462"/>
    </location>
</feature>
<feature type="coiled-coil region" evidence="1">
    <location>
        <begin position="76"/>
        <end position="117"/>
    </location>
</feature>
<evidence type="ECO:0000313" key="5">
    <source>
        <dbReference type="Proteomes" id="UP001158986"/>
    </source>
</evidence>
<feature type="region of interest" description="Disordered" evidence="2">
    <location>
        <begin position="150"/>
        <end position="181"/>
    </location>
</feature>
<organism evidence="3 6">
    <name type="scientific">Peronospora belbahrii</name>
    <dbReference type="NCBI Taxonomy" id="622444"/>
    <lineage>
        <taxon>Eukaryota</taxon>
        <taxon>Sar</taxon>
        <taxon>Stramenopiles</taxon>
        <taxon>Oomycota</taxon>
        <taxon>Peronosporomycetes</taxon>
        <taxon>Peronosporales</taxon>
        <taxon>Peronosporaceae</taxon>
        <taxon>Peronospora</taxon>
    </lineage>
</organism>
<dbReference type="EMBL" id="CAKLCB010000012">
    <property type="protein sequence ID" value="CAH0513411.1"/>
    <property type="molecule type" value="Genomic_DNA"/>
</dbReference>
<keyword evidence="1" id="KW-0175">Coiled coil</keyword>
<feature type="compositionally biased region" description="Polar residues" evidence="2">
    <location>
        <begin position="449"/>
        <end position="460"/>
    </location>
</feature>
<feature type="compositionally biased region" description="Basic and acidic residues" evidence="2">
    <location>
        <begin position="411"/>
        <end position="437"/>
    </location>
</feature>
<reference evidence="3 5" key="1">
    <citation type="submission" date="2021-11" db="EMBL/GenBank/DDBJ databases">
        <authorList>
            <person name="Islam A."/>
            <person name="Islam S."/>
            <person name="Flora M.S."/>
            <person name="Rahman M."/>
            <person name="Ziaur R.M."/>
            <person name="Epstein J.H."/>
            <person name="Hassan M."/>
            <person name="Klassen M."/>
            <person name="Woodard K."/>
            <person name="Webb A."/>
            <person name="Webby R.J."/>
            <person name="El Zowalaty M.E."/>
        </authorList>
    </citation>
    <scope>NUCLEOTIDE SEQUENCE</scope>
    <source>
        <strain evidence="4">Pbs1</strain>
        <strain evidence="3">Pbs3</strain>
    </source>
</reference>
<proteinExistence type="predicted"/>
<feature type="compositionally biased region" description="Basic residues" evidence="2">
    <location>
        <begin position="306"/>
        <end position="316"/>
    </location>
</feature>
<feature type="compositionally biased region" description="Basic and acidic residues" evidence="2">
    <location>
        <begin position="159"/>
        <end position="174"/>
    </location>
</feature>
<feature type="region of interest" description="Disordered" evidence="2">
    <location>
        <begin position="288"/>
        <end position="325"/>
    </location>
</feature>